<protein>
    <recommendedName>
        <fullName evidence="4">DUF1800 domain-containing protein</fullName>
    </recommendedName>
</protein>
<dbReference type="RefSeq" id="WP_106336089.1">
    <property type="nucleotide sequence ID" value="NZ_PVZS01000007.1"/>
</dbReference>
<organism evidence="2 3">
    <name type="scientific">Alsobacter soli</name>
    <dbReference type="NCBI Taxonomy" id="2109933"/>
    <lineage>
        <taxon>Bacteria</taxon>
        <taxon>Pseudomonadati</taxon>
        <taxon>Pseudomonadota</taxon>
        <taxon>Alphaproteobacteria</taxon>
        <taxon>Hyphomicrobiales</taxon>
        <taxon>Alsobacteraceae</taxon>
        <taxon>Alsobacter</taxon>
    </lineage>
</organism>
<name>A0A2T1HUV9_9HYPH</name>
<sequence length="480" mass="51490">MTRTDDALRPALAMSRFGLGARRGRGLDLPGDPIDALREEIRAGADPLSDNPDLAPSDEVLRQFYAFREARKEARESAQQGGAGKASPGMRPDMAAGSPERAGAKDRPEGPPLPRRIFLAELEARAEGAWRRPGVGFAERMVLFWSNHFAVSAAKGPVVRVLAGAFEREAIRPHVFGRFADMLMTVETHPAMLVFLDNQRSVGANSPASRGGRNGLNENLAREILELHTLGVDGGYTQGDVTALAQAITGWTIVGPQGRMGEPGRFMFNPRAHEPGDRTILGVRYPASGFGQGRAALLALARHPATARHVATKLARHFVADEPPQALVDALAATYRNTDGNLAAVSETLVRHELAWAPERAKVRSPLEFTIALMRATDAQPNGQRLAGVLASMGQPLWAPPGPNGFSDLAPAWASAEGVSARMDVASLVASQASSDDPRALAETLFGPLLSAQTREAVARAETRQQGLALLFLSPEFQRR</sequence>
<dbReference type="OrthoDB" id="9772295at2"/>
<dbReference type="Pfam" id="PF08811">
    <property type="entry name" value="DUF1800"/>
    <property type="match status" value="1"/>
</dbReference>
<feature type="region of interest" description="Disordered" evidence="1">
    <location>
        <begin position="72"/>
        <end position="112"/>
    </location>
</feature>
<dbReference type="EMBL" id="PVZS01000007">
    <property type="protein sequence ID" value="PSC05453.1"/>
    <property type="molecule type" value="Genomic_DNA"/>
</dbReference>
<gene>
    <name evidence="2" type="ORF">SLNSH_07625</name>
</gene>
<proteinExistence type="predicted"/>
<evidence type="ECO:0000313" key="2">
    <source>
        <dbReference type="EMBL" id="PSC05453.1"/>
    </source>
</evidence>
<evidence type="ECO:0000256" key="1">
    <source>
        <dbReference type="SAM" id="MobiDB-lite"/>
    </source>
</evidence>
<dbReference type="Proteomes" id="UP000239772">
    <property type="component" value="Unassembled WGS sequence"/>
</dbReference>
<evidence type="ECO:0008006" key="4">
    <source>
        <dbReference type="Google" id="ProtNLM"/>
    </source>
</evidence>
<comment type="caution">
    <text evidence="2">The sequence shown here is derived from an EMBL/GenBank/DDBJ whole genome shotgun (WGS) entry which is preliminary data.</text>
</comment>
<evidence type="ECO:0000313" key="3">
    <source>
        <dbReference type="Proteomes" id="UP000239772"/>
    </source>
</evidence>
<dbReference type="InterPro" id="IPR014917">
    <property type="entry name" value="DUF1800"/>
</dbReference>
<accession>A0A2T1HUV9</accession>
<reference evidence="3" key="1">
    <citation type="submission" date="2018-03" db="EMBL/GenBank/DDBJ databases">
        <authorList>
            <person name="Sun L."/>
            <person name="Liu H."/>
            <person name="Chen W."/>
            <person name="Huang K."/>
            <person name="Liu W."/>
            <person name="Gao X."/>
        </authorList>
    </citation>
    <scope>NUCLEOTIDE SEQUENCE [LARGE SCALE GENOMIC DNA]</scope>
    <source>
        <strain evidence="3">SH9</strain>
    </source>
</reference>
<dbReference type="AlphaFoldDB" id="A0A2T1HUV9"/>
<keyword evidence="3" id="KW-1185">Reference proteome</keyword>